<evidence type="ECO:0000313" key="2">
    <source>
        <dbReference type="Proteomes" id="UP001239111"/>
    </source>
</evidence>
<reference evidence="1" key="1">
    <citation type="submission" date="2023-04" db="EMBL/GenBank/DDBJ databases">
        <title>A chromosome-level genome assembly of the parasitoid wasp Eretmocerus hayati.</title>
        <authorList>
            <person name="Zhong Y."/>
            <person name="Liu S."/>
            <person name="Liu Y."/>
        </authorList>
    </citation>
    <scope>NUCLEOTIDE SEQUENCE</scope>
    <source>
        <strain evidence="1">ZJU_SS_LIU_2023</strain>
    </source>
</reference>
<dbReference type="EMBL" id="CM056744">
    <property type="protein sequence ID" value="KAJ8667606.1"/>
    <property type="molecule type" value="Genomic_DNA"/>
</dbReference>
<sequence length="116" mass="12660">MKRMGGLERKLSKKDRKSAECGGDNANCSKMTHGMHHRDHDPRTADQGGTGDFVLDQDDDIATSGGDHGCAAQGGRRTHQHPGVDPDEGTHDRSEHVQTRMDSEGTQFAYCAQAKR</sequence>
<proteinExistence type="predicted"/>
<accession>A0ACC2N9M0</accession>
<organism evidence="1 2">
    <name type="scientific">Eretmocerus hayati</name>
    <dbReference type="NCBI Taxonomy" id="131215"/>
    <lineage>
        <taxon>Eukaryota</taxon>
        <taxon>Metazoa</taxon>
        <taxon>Ecdysozoa</taxon>
        <taxon>Arthropoda</taxon>
        <taxon>Hexapoda</taxon>
        <taxon>Insecta</taxon>
        <taxon>Pterygota</taxon>
        <taxon>Neoptera</taxon>
        <taxon>Endopterygota</taxon>
        <taxon>Hymenoptera</taxon>
        <taxon>Apocrita</taxon>
        <taxon>Proctotrupomorpha</taxon>
        <taxon>Chalcidoidea</taxon>
        <taxon>Aphelinidae</taxon>
        <taxon>Aphelininae</taxon>
        <taxon>Eretmocerus</taxon>
    </lineage>
</organism>
<gene>
    <name evidence="1" type="ORF">QAD02_009269</name>
</gene>
<evidence type="ECO:0000313" key="1">
    <source>
        <dbReference type="EMBL" id="KAJ8667606.1"/>
    </source>
</evidence>
<name>A0ACC2N9M0_9HYME</name>
<comment type="caution">
    <text evidence="1">The sequence shown here is derived from an EMBL/GenBank/DDBJ whole genome shotgun (WGS) entry which is preliminary data.</text>
</comment>
<protein>
    <submittedName>
        <fullName evidence="1">Uncharacterized protein</fullName>
    </submittedName>
</protein>
<keyword evidence="2" id="KW-1185">Reference proteome</keyword>
<dbReference type="Proteomes" id="UP001239111">
    <property type="component" value="Chromosome 4"/>
</dbReference>